<dbReference type="PANTHER" id="PTHR45726">
    <property type="entry name" value="LEUKOTRIENE A-4 HYDROLASE"/>
    <property type="match status" value="1"/>
</dbReference>
<comment type="catalytic activity">
    <reaction evidence="1">
        <text>Release of an N-terminal amino acid, Xaa-|-Yaa- from a peptide, amide or arylamide. Xaa is preferably Ala, but may be most amino acids including Pro (slow action). When a terminal hydrophobic residue is followed by a prolyl residue, the two may be released as an intact Xaa-Pro dipeptide.</text>
        <dbReference type="EC" id="3.4.11.2"/>
    </reaction>
</comment>
<accession>A0A3S3UX60</accession>
<dbReference type="RefSeq" id="WP_128535005.1">
    <property type="nucleotide sequence ID" value="NZ_SBIW01000007.1"/>
</dbReference>
<evidence type="ECO:0000256" key="12">
    <source>
        <dbReference type="PIRSR" id="PIRSR634015-1"/>
    </source>
</evidence>
<evidence type="ECO:0000256" key="14">
    <source>
        <dbReference type="SAM" id="SignalP"/>
    </source>
</evidence>
<comment type="subcellular location">
    <subcellularLocation>
        <location evidence="2">Cytoplasm</location>
    </subcellularLocation>
</comment>
<dbReference type="Gene3D" id="1.10.390.10">
    <property type="entry name" value="Neutral Protease Domain 2"/>
    <property type="match status" value="1"/>
</dbReference>
<keyword evidence="6" id="KW-0963">Cytoplasm</keyword>
<evidence type="ECO:0000256" key="3">
    <source>
        <dbReference type="ARBA" id="ARBA00010136"/>
    </source>
</evidence>
<dbReference type="InterPro" id="IPR042097">
    <property type="entry name" value="Aminopeptidase_N-like_N_sf"/>
</dbReference>
<keyword evidence="8 13" id="KW-0479">Metal-binding</keyword>
<keyword evidence="17" id="KW-1185">Reference proteome</keyword>
<dbReference type="GO" id="GO:0006508">
    <property type="term" value="P:proteolysis"/>
    <property type="evidence" value="ECO:0007669"/>
    <property type="project" value="UniProtKB-KW"/>
</dbReference>
<evidence type="ECO:0000256" key="13">
    <source>
        <dbReference type="PIRSR" id="PIRSR634015-3"/>
    </source>
</evidence>
<dbReference type="EMBL" id="SBIW01000007">
    <property type="protein sequence ID" value="RWY50274.1"/>
    <property type="molecule type" value="Genomic_DNA"/>
</dbReference>
<keyword evidence="9" id="KW-0378">Hydrolase</keyword>
<dbReference type="Proteomes" id="UP000286701">
    <property type="component" value="Unassembled WGS sequence"/>
</dbReference>
<evidence type="ECO:0000256" key="9">
    <source>
        <dbReference type="ARBA" id="ARBA00022801"/>
    </source>
</evidence>
<dbReference type="OrthoDB" id="100605at2"/>
<evidence type="ECO:0000256" key="10">
    <source>
        <dbReference type="ARBA" id="ARBA00022833"/>
    </source>
</evidence>
<feature type="active site" description="Proton donor" evidence="12">
    <location>
        <position position="397"/>
    </location>
</feature>
<name>A0A3S3UX60_9SPHI</name>
<dbReference type="Gene3D" id="2.60.40.1730">
    <property type="entry name" value="tricorn interacting facor f3 domain"/>
    <property type="match status" value="1"/>
</dbReference>
<organism evidence="16 17">
    <name type="scientific">Mucilaginibacter gilvus</name>
    <dbReference type="NCBI Taxonomy" id="2305909"/>
    <lineage>
        <taxon>Bacteria</taxon>
        <taxon>Pseudomonadati</taxon>
        <taxon>Bacteroidota</taxon>
        <taxon>Sphingobacteriia</taxon>
        <taxon>Sphingobacteriales</taxon>
        <taxon>Sphingobacteriaceae</taxon>
        <taxon>Mucilaginibacter</taxon>
    </lineage>
</organism>
<evidence type="ECO:0000256" key="1">
    <source>
        <dbReference type="ARBA" id="ARBA00000098"/>
    </source>
</evidence>
<evidence type="ECO:0000256" key="8">
    <source>
        <dbReference type="ARBA" id="ARBA00022723"/>
    </source>
</evidence>
<feature type="domain" description="Peptidase M1 membrane alanine aminopeptidase" evidence="15">
    <location>
        <begin position="268"/>
        <end position="459"/>
    </location>
</feature>
<reference evidence="16 17" key="1">
    <citation type="submission" date="2019-01" db="EMBL/GenBank/DDBJ databases">
        <title>Mucilaginibacter antarcticum sp. nov., isolated from antarctic soil.</title>
        <authorList>
            <person name="Yan Y.-Q."/>
            <person name="Du Z.-J."/>
        </authorList>
    </citation>
    <scope>NUCLEOTIDE SEQUENCE [LARGE SCALE GENOMIC DNA]</scope>
    <source>
        <strain evidence="16 17">F01003</strain>
    </source>
</reference>
<dbReference type="PANTHER" id="PTHR45726:SF3">
    <property type="entry name" value="LEUKOTRIENE A-4 HYDROLASE"/>
    <property type="match status" value="1"/>
</dbReference>
<dbReference type="InterPro" id="IPR014782">
    <property type="entry name" value="Peptidase_M1_dom"/>
</dbReference>
<evidence type="ECO:0000256" key="6">
    <source>
        <dbReference type="ARBA" id="ARBA00022490"/>
    </source>
</evidence>
<protein>
    <recommendedName>
        <fullName evidence="5">Aminopeptidase N</fullName>
        <ecNumber evidence="4">3.4.11.2</ecNumber>
    </recommendedName>
</protein>
<evidence type="ECO:0000313" key="16">
    <source>
        <dbReference type="EMBL" id="RWY50274.1"/>
    </source>
</evidence>
<dbReference type="SUPFAM" id="SSF63737">
    <property type="entry name" value="Leukotriene A4 hydrolase N-terminal domain"/>
    <property type="match status" value="1"/>
</dbReference>
<dbReference type="SUPFAM" id="SSF55486">
    <property type="entry name" value="Metalloproteases ('zincins'), catalytic domain"/>
    <property type="match status" value="1"/>
</dbReference>
<evidence type="ECO:0000256" key="2">
    <source>
        <dbReference type="ARBA" id="ARBA00004496"/>
    </source>
</evidence>
<dbReference type="CDD" id="cd09603">
    <property type="entry name" value="M1_APN_like"/>
    <property type="match status" value="1"/>
</dbReference>
<feature type="binding site" evidence="13">
    <location>
        <position position="343"/>
    </location>
    <ligand>
        <name>Zn(2+)</name>
        <dbReference type="ChEBI" id="CHEBI:29105"/>
        <note>catalytic</note>
    </ligand>
</feature>
<evidence type="ECO:0000256" key="4">
    <source>
        <dbReference type="ARBA" id="ARBA00012564"/>
    </source>
</evidence>
<dbReference type="Pfam" id="PF01433">
    <property type="entry name" value="Peptidase_M1"/>
    <property type="match status" value="1"/>
</dbReference>
<gene>
    <name evidence="16" type="ORF">EPL05_16120</name>
</gene>
<evidence type="ECO:0000313" key="17">
    <source>
        <dbReference type="Proteomes" id="UP000286701"/>
    </source>
</evidence>
<feature type="binding site" evidence="13">
    <location>
        <position position="320"/>
    </location>
    <ligand>
        <name>Zn(2+)</name>
        <dbReference type="ChEBI" id="CHEBI:29105"/>
        <note>catalytic</note>
    </ligand>
</feature>
<comment type="cofactor">
    <cofactor evidence="13">
        <name>Zn(2+)</name>
        <dbReference type="ChEBI" id="CHEBI:29105"/>
    </cofactor>
    <text evidence="13">Binds 1 zinc ion per subunit.</text>
</comment>
<dbReference type="GO" id="GO:0008237">
    <property type="term" value="F:metallopeptidase activity"/>
    <property type="evidence" value="ECO:0007669"/>
    <property type="project" value="UniProtKB-KW"/>
</dbReference>
<dbReference type="GO" id="GO:0005737">
    <property type="term" value="C:cytoplasm"/>
    <property type="evidence" value="ECO:0007669"/>
    <property type="project" value="UniProtKB-SubCell"/>
</dbReference>
<dbReference type="PRINTS" id="PR00756">
    <property type="entry name" value="ALADIPTASE"/>
</dbReference>
<dbReference type="AlphaFoldDB" id="A0A3S3UX60"/>
<dbReference type="GO" id="GO:0016285">
    <property type="term" value="F:alanyl aminopeptidase activity"/>
    <property type="evidence" value="ECO:0007669"/>
    <property type="project" value="UniProtKB-EC"/>
</dbReference>
<keyword evidence="10 13" id="KW-0862">Zinc</keyword>
<evidence type="ECO:0000259" key="15">
    <source>
        <dbReference type="Pfam" id="PF01433"/>
    </source>
</evidence>
<feature type="signal peptide" evidence="14">
    <location>
        <begin position="1"/>
        <end position="20"/>
    </location>
</feature>
<dbReference type="InterPro" id="IPR027268">
    <property type="entry name" value="Peptidase_M4/M1_CTD_sf"/>
</dbReference>
<evidence type="ECO:0000256" key="11">
    <source>
        <dbReference type="ARBA" id="ARBA00023049"/>
    </source>
</evidence>
<dbReference type="GO" id="GO:0008270">
    <property type="term" value="F:zinc ion binding"/>
    <property type="evidence" value="ECO:0007669"/>
    <property type="project" value="InterPro"/>
</dbReference>
<sequence length="533" mass="60053">MKTKLYLTALLCATSFFASAQTKLTSGGKLKPEQANMDIRHYTIALDVNFEQKSIDGYATIDLILAQPTHVLLFDLLDSLKVSAVLVNGKKEPFVYKNNMITVNTVKELAAGKTSVKVVYGGKPHIAVRPPWDDGFTFTRDSTGHNWLAITAEGTGGKVYFPCKDHPSDEPNEGIDLIITVPKGLVVAGPGLLVKQSNNGTKSTFHWKTNYTINNYSILFNVGDYKLVQRTYKSVAGNTVPIQFYVLKEHADKANKLMDMFEVTINEKEKYFGEYPWAKEKVGLVETPHLGMEHQSMVAYGNKFKYVRVGSQDYDWLLHHEFGHEWWGNKVTAIDWADYWIHEGIGSYADALFTLEFAGKPAYIKLFQKTLKGIQNKQPIVLGKDIDEESAYNGDIYSKGAFFMHTLNYVMGDSLFFPTLKGFATDPKHTYNNLNNTDDVEQYFSAAYGKSLKPLFDMYLRTTDKLQISVTPQRQDGKYLVKLDNISMPLPLDITTDAGVQHITVTDKGVSITSKTMPLVDADGWYFKRVVYE</sequence>
<evidence type="ECO:0000256" key="5">
    <source>
        <dbReference type="ARBA" id="ARBA00015611"/>
    </source>
</evidence>
<dbReference type="InterPro" id="IPR001930">
    <property type="entry name" value="Peptidase_M1"/>
</dbReference>
<dbReference type="EC" id="3.4.11.2" evidence="4"/>
<proteinExistence type="inferred from homology"/>
<feature type="binding site" evidence="13">
    <location>
        <position position="324"/>
    </location>
    <ligand>
        <name>Zn(2+)</name>
        <dbReference type="ChEBI" id="CHEBI:29105"/>
        <note>catalytic</note>
    </ligand>
</feature>
<feature type="active site" description="Proton acceptor" evidence="12">
    <location>
        <position position="321"/>
    </location>
</feature>
<keyword evidence="11" id="KW-0482">Metalloprotease</keyword>
<dbReference type="InterPro" id="IPR034015">
    <property type="entry name" value="M1_LTA4H"/>
</dbReference>
<comment type="similarity">
    <text evidence="3">Belongs to the peptidase M1 family.</text>
</comment>
<evidence type="ECO:0000256" key="7">
    <source>
        <dbReference type="ARBA" id="ARBA00022670"/>
    </source>
</evidence>
<keyword evidence="7" id="KW-0645">Protease</keyword>
<keyword evidence="14" id="KW-0732">Signal</keyword>
<comment type="caution">
    <text evidence="16">The sequence shown here is derived from an EMBL/GenBank/DDBJ whole genome shotgun (WGS) entry which is preliminary data.</text>
</comment>
<feature type="chain" id="PRO_5018781273" description="Aminopeptidase N" evidence="14">
    <location>
        <begin position="21"/>
        <end position="533"/>
    </location>
</feature>